<protein>
    <submittedName>
        <fullName evidence="6">Zinc finger, HIT-type</fullName>
    </submittedName>
</protein>
<evidence type="ECO:0000313" key="7">
    <source>
        <dbReference type="Proteomes" id="UP001370490"/>
    </source>
</evidence>
<dbReference type="GO" id="GO:0005634">
    <property type="term" value="C:nucleus"/>
    <property type="evidence" value="ECO:0007669"/>
    <property type="project" value="TreeGrafter"/>
</dbReference>
<dbReference type="GO" id="GO:0048254">
    <property type="term" value="P:snoRNA localization"/>
    <property type="evidence" value="ECO:0007669"/>
    <property type="project" value="TreeGrafter"/>
</dbReference>
<dbReference type="Proteomes" id="UP001370490">
    <property type="component" value="Unassembled WGS sequence"/>
</dbReference>
<organism evidence="6 7">
    <name type="scientific">Dillenia turbinata</name>
    <dbReference type="NCBI Taxonomy" id="194707"/>
    <lineage>
        <taxon>Eukaryota</taxon>
        <taxon>Viridiplantae</taxon>
        <taxon>Streptophyta</taxon>
        <taxon>Embryophyta</taxon>
        <taxon>Tracheophyta</taxon>
        <taxon>Spermatophyta</taxon>
        <taxon>Magnoliopsida</taxon>
        <taxon>eudicotyledons</taxon>
        <taxon>Gunneridae</taxon>
        <taxon>Pentapetalae</taxon>
        <taxon>Dilleniales</taxon>
        <taxon>Dilleniaceae</taxon>
        <taxon>Dillenia</taxon>
    </lineage>
</organism>
<dbReference type="InterPro" id="IPR051639">
    <property type="entry name" value="BCD1"/>
</dbReference>
<reference evidence="6 7" key="1">
    <citation type="submission" date="2023-12" db="EMBL/GenBank/DDBJ databases">
        <title>A high-quality genome assembly for Dillenia turbinata (Dilleniales).</title>
        <authorList>
            <person name="Chanderbali A."/>
        </authorList>
    </citation>
    <scope>NUCLEOTIDE SEQUENCE [LARGE SCALE GENOMIC DNA]</scope>
    <source>
        <strain evidence="6">LSX21</strain>
        <tissue evidence="6">Leaf</tissue>
    </source>
</reference>
<evidence type="ECO:0000256" key="4">
    <source>
        <dbReference type="PROSITE-ProRule" id="PRU00453"/>
    </source>
</evidence>
<name>A0AAN8UGB3_9MAGN</name>
<gene>
    <name evidence="6" type="ORF">RJ641_024337</name>
</gene>
<keyword evidence="1" id="KW-0479">Metal-binding</keyword>
<dbReference type="GO" id="GO:0000463">
    <property type="term" value="P:maturation of LSU-rRNA from tricistronic rRNA transcript (SSU-rRNA, 5.8S rRNA, LSU-rRNA)"/>
    <property type="evidence" value="ECO:0007669"/>
    <property type="project" value="TreeGrafter"/>
</dbReference>
<dbReference type="EMBL" id="JBAMMX010000028">
    <property type="protein sequence ID" value="KAK6912244.1"/>
    <property type="molecule type" value="Genomic_DNA"/>
</dbReference>
<evidence type="ECO:0000259" key="5">
    <source>
        <dbReference type="PROSITE" id="PS51083"/>
    </source>
</evidence>
<evidence type="ECO:0000256" key="3">
    <source>
        <dbReference type="ARBA" id="ARBA00022833"/>
    </source>
</evidence>
<evidence type="ECO:0000256" key="2">
    <source>
        <dbReference type="ARBA" id="ARBA00022771"/>
    </source>
</evidence>
<dbReference type="SUPFAM" id="SSF144232">
    <property type="entry name" value="HIT/MYND zinc finger-like"/>
    <property type="match status" value="1"/>
</dbReference>
<dbReference type="GO" id="GO:0008270">
    <property type="term" value="F:zinc ion binding"/>
    <property type="evidence" value="ECO:0007669"/>
    <property type="project" value="UniProtKB-UniRule"/>
</dbReference>
<evidence type="ECO:0000313" key="6">
    <source>
        <dbReference type="EMBL" id="KAK6912244.1"/>
    </source>
</evidence>
<proteinExistence type="predicted"/>
<feature type="non-terminal residue" evidence="6">
    <location>
        <position position="158"/>
    </location>
</feature>
<dbReference type="PROSITE" id="PS51083">
    <property type="entry name" value="ZF_HIT"/>
    <property type="match status" value="1"/>
</dbReference>
<dbReference type="CDD" id="cd23023">
    <property type="entry name" value="zf-HIT_BCD1"/>
    <property type="match status" value="1"/>
</dbReference>
<dbReference type="Gene3D" id="3.30.60.190">
    <property type="match status" value="1"/>
</dbReference>
<keyword evidence="7" id="KW-1185">Reference proteome</keyword>
<accession>A0AAN8UGB3</accession>
<dbReference type="PANTHER" id="PTHR13483:SF3">
    <property type="entry name" value="BOX C_D SNORNA PROTEIN 1"/>
    <property type="match status" value="1"/>
</dbReference>
<dbReference type="InterPro" id="IPR007529">
    <property type="entry name" value="Znf_HIT"/>
</dbReference>
<dbReference type="GO" id="GO:0070761">
    <property type="term" value="C:pre-snoRNP complex"/>
    <property type="evidence" value="ECO:0007669"/>
    <property type="project" value="TreeGrafter"/>
</dbReference>
<feature type="domain" description="HIT-type" evidence="5">
    <location>
        <begin position="4"/>
        <end position="38"/>
    </location>
</feature>
<dbReference type="AlphaFoldDB" id="A0AAN8UGB3"/>
<dbReference type="Pfam" id="PF04438">
    <property type="entry name" value="zf-HIT"/>
    <property type="match status" value="1"/>
</dbReference>
<sequence>MKVCEECKQNPSKYECPSCSLRSCSLPCVKAHKQRTGCTEKRKQTQFDDNLLLSDYNLLEEMKRAAESAQRMRVKLSAYPYFKLPYSLLCLKNAAGRQRIKLFFALVEWKKSITWTIEWRFHSTKIVLLDHGCDFEIAKDVKPLPCEPEPKKYRPEHR</sequence>
<keyword evidence="2 4" id="KW-0863">Zinc-finger</keyword>
<dbReference type="PANTHER" id="PTHR13483">
    <property type="entry name" value="BOX C_D SNORNA PROTEIN 1-RELATED"/>
    <property type="match status" value="1"/>
</dbReference>
<evidence type="ECO:0000256" key="1">
    <source>
        <dbReference type="ARBA" id="ARBA00022723"/>
    </source>
</evidence>
<dbReference type="GO" id="GO:0000492">
    <property type="term" value="P:box C/D snoRNP assembly"/>
    <property type="evidence" value="ECO:0007669"/>
    <property type="project" value="TreeGrafter"/>
</dbReference>
<keyword evidence="3" id="KW-0862">Zinc</keyword>
<comment type="caution">
    <text evidence="6">The sequence shown here is derived from an EMBL/GenBank/DDBJ whole genome shotgun (WGS) entry which is preliminary data.</text>
</comment>